<dbReference type="GO" id="GO:0005634">
    <property type="term" value="C:nucleus"/>
    <property type="evidence" value="ECO:0007669"/>
    <property type="project" value="TreeGrafter"/>
</dbReference>
<comment type="caution">
    <text evidence="3">The sequence shown here is derived from an EMBL/GenBank/DDBJ whole genome shotgun (WGS) entry which is preliminary data.</text>
</comment>
<evidence type="ECO:0000313" key="4">
    <source>
        <dbReference type="Proteomes" id="UP000054937"/>
    </source>
</evidence>
<proteinExistence type="predicted"/>
<dbReference type="PROSITE" id="PS50304">
    <property type="entry name" value="TUDOR"/>
    <property type="match status" value="1"/>
</dbReference>
<dbReference type="SMART" id="SM00333">
    <property type="entry name" value="TUDOR"/>
    <property type="match status" value="1"/>
</dbReference>
<dbReference type="Gene3D" id="2.30.30.140">
    <property type="match status" value="1"/>
</dbReference>
<accession>A0A0V0QGU4</accession>
<dbReference type="InterPro" id="IPR002999">
    <property type="entry name" value="Tudor"/>
</dbReference>
<dbReference type="Proteomes" id="UP000054937">
    <property type="component" value="Unassembled WGS sequence"/>
</dbReference>
<dbReference type="OrthoDB" id="10023235at2759"/>
<feature type="domain" description="TNase-like" evidence="2">
    <location>
        <begin position="21"/>
        <end position="174"/>
    </location>
</feature>
<dbReference type="PROSITE" id="PS50830">
    <property type="entry name" value="TNASE_3"/>
    <property type="match status" value="2"/>
</dbReference>
<dbReference type="GO" id="GO:0005829">
    <property type="term" value="C:cytosol"/>
    <property type="evidence" value="ECO:0007669"/>
    <property type="project" value="TreeGrafter"/>
</dbReference>
<organism evidence="3 4">
    <name type="scientific">Pseudocohnilembus persalinus</name>
    <name type="common">Ciliate</name>
    <dbReference type="NCBI Taxonomy" id="266149"/>
    <lineage>
        <taxon>Eukaryota</taxon>
        <taxon>Sar</taxon>
        <taxon>Alveolata</taxon>
        <taxon>Ciliophora</taxon>
        <taxon>Intramacronucleata</taxon>
        <taxon>Oligohymenophorea</taxon>
        <taxon>Scuticociliatia</taxon>
        <taxon>Philasterida</taxon>
        <taxon>Pseudocohnilembidae</taxon>
        <taxon>Pseudocohnilembus</taxon>
    </lineage>
</organism>
<dbReference type="SUPFAM" id="SSF63748">
    <property type="entry name" value="Tudor/PWWP/MBT"/>
    <property type="match status" value="1"/>
</dbReference>
<dbReference type="SUPFAM" id="SSF50199">
    <property type="entry name" value="Staphylococcal nuclease"/>
    <property type="match status" value="3"/>
</dbReference>
<dbReference type="OMA" id="CNLAYIN"/>
<dbReference type="Gene3D" id="2.40.50.90">
    <property type="match status" value="3"/>
</dbReference>
<dbReference type="InterPro" id="IPR035437">
    <property type="entry name" value="SNase_OB-fold_sf"/>
</dbReference>
<dbReference type="GO" id="GO:0006402">
    <property type="term" value="P:mRNA catabolic process"/>
    <property type="evidence" value="ECO:0007669"/>
    <property type="project" value="TreeGrafter"/>
</dbReference>
<dbReference type="PANTHER" id="PTHR12302">
    <property type="entry name" value="EBNA2 BINDING PROTEIN P100"/>
    <property type="match status" value="1"/>
</dbReference>
<dbReference type="InterPro" id="IPR016071">
    <property type="entry name" value="Staphylococal_nuclease_OB-fold"/>
</dbReference>
<dbReference type="EMBL" id="LDAU01000170">
    <property type="protein sequence ID" value="KRX01507.1"/>
    <property type="molecule type" value="Genomic_DNA"/>
</dbReference>
<evidence type="ECO:0000259" key="1">
    <source>
        <dbReference type="PROSITE" id="PS50304"/>
    </source>
</evidence>
<evidence type="ECO:0008006" key="5">
    <source>
        <dbReference type="Google" id="ProtNLM"/>
    </source>
</evidence>
<dbReference type="PANTHER" id="PTHR12302:SF2">
    <property type="entry name" value="STAPHYLOCOCCAL NUCLEASE DOMAIN-CONTAINING PROTEIN 1"/>
    <property type="match status" value="1"/>
</dbReference>
<dbReference type="SMART" id="SM00318">
    <property type="entry name" value="SNc"/>
    <property type="match status" value="2"/>
</dbReference>
<dbReference type="GO" id="GO:0004518">
    <property type="term" value="F:nuclease activity"/>
    <property type="evidence" value="ECO:0007669"/>
    <property type="project" value="TreeGrafter"/>
</dbReference>
<feature type="domain" description="Tudor" evidence="1">
    <location>
        <begin position="401"/>
        <end position="462"/>
    </location>
</feature>
<reference evidence="3 4" key="1">
    <citation type="journal article" date="2015" name="Sci. Rep.">
        <title>Genome of the facultative scuticociliatosis pathogen Pseudocohnilembus persalinus provides insight into its virulence through horizontal gene transfer.</title>
        <authorList>
            <person name="Xiong J."/>
            <person name="Wang G."/>
            <person name="Cheng J."/>
            <person name="Tian M."/>
            <person name="Pan X."/>
            <person name="Warren A."/>
            <person name="Jiang C."/>
            <person name="Yuan D."/>
            <person name="Miao W."/>
        </authorList>
    </citation>
    <scope>NUCLEOTIDE SEQUENCE [LARGE SCALE GENOMIC DNA]</scope>
    <source>
        <strain evidence="3">36N120E</strain>
    </source>
</reference>
<sequence>MEQQQKTATQNNNNKVVIKNIEFIGKVVEVHSGDSLTIQSVKFGTVGRFSLTNLKAPVILRNTAKPYAYESKEFLRKMVIGKQVKVQMEYEKFYKVTREIYDEEKDDLVEVTENKNTIFAMVEFEGKQLAVEVVSKGYASVQKPFQEIEQSKIYEDLVTAQEEAKKRKLGIHKAGEYKQRFIRDLSQKGNIKQARNTFEHLKDQKISGVVEYVFNGSTFKIRCNDQNCYIMMVLLGVRCLPQDDNFPGYNKWRQKATDFTKNQVQQRDVEIYIKKIDKKGVFQGVLVLNKKEDYAETLLKEGLAVCYGNADNQSKLDQLEGTARNQKVGLWGEQNLDLAGVKGDFGKKEIIGMNEKRTCIVGEVLDCNEFYLQNPNGTTLDKITKELENFDPKHREKLQLPIKPNTPCVAIFDADGNFYRAHVVKEIPNKLNKFQVHFIDFGNYGQVDYEDMRKMPTSYLQIPPQADRCALAYVQGPTKKEPLYEESIDAIMDYIWDKQITAQFVYKFGNTNFVVLSDKKQNINEQLLKEGLVRIDAGVDLPSQYNNWLDIQNQAQENQTGIWKYVDEE</sequence>
<keyword evidence="4" id="KW-1185">Reference proteome</keyword>
<feature type="domain" description="TNase-like" evidence="2">
    <location>
        <begin position="204"/>
        <end position="333"/>
    </location>
</feature>
<evidence type="ECO:0000313" key="3">
    <source>
        <dbReference type="EMBL" id="KRX01507.1"/>
    </source>
</evidence>
<evidence type="ECO:0000259" key="2">
    <source>
        <dbReference type="PROSITE" id="PS50830"/>
    </source>
</evidence>
<dbReference type="AlphaFoldDB" id="A0A0V0QGU4"/>
<dbReference type="Pfam" id="PF00565">
    <property type="entry name" value="SNase"/>
    <property type="match status" value="3"/>
</dbReference>
<name>A0A0V0QGU4_PSEPJ</name>
<dbReference type="GO" id="GO:0003723">
    <property type="term" value="F:RNA binding"/>
    <property type="evidence" value="ECO:0007669"/>
    <property type="project" value="TreeGrafter"/>
</dbReference>
<dbReference type="InParanoid" id="A0A0V0QGU4"/>
<dbReference type="FunFam" id="2.30.30.140:FF:000018">
    <property type="entry name" value="Serine/threonine-protein kinase 31"/>
    <property type="match status" value="1"/>
</dbReference>
<dbReference type="Pfam" id="PF00567">
    <property type="entry name" value="TUDOR"/>
    <property type="match status" value="1"/>
</dbReference>
<protein>
    <recommendedName>
        <fullName evidence="5">TNase-like domain-containing protein</fullName>
    </recommendedName>
</protein>
<gene>
    <name evidence="3" type="ORF">PPERSA_01410</name>
</gene>